<evidence type="ECO:0000313" key="3">
    <source>
        <dbReference type="Proteomes" id="UP000613030"/>
    </source>
</evidence>
<proteinExistence type="predicted"/>
<evidence type="ECO:0000256" key="1">
    <source>
        <dbReference type="SAM" id="SignalP"/>
    </source>
</evidence>
<protein>
    <recommendedName>
        <fullName evidence="4">Lipocalin-like domain-containing protein</fullName>
    </recommendedName>
</protein>
<sequence>MKKSFYWGLVLAMGLPLVFGSCNKDDDPAPVDSLVGTWKRDVYRLTDLPANFSNFEGTPFTYYYLGSYEEGVTFTFKSDNTYTRNFAVYINPDFSETGKWTHESSKISMKTDDTDFDDEEFTVEGEITADAMTLSKPETYSLLPDAVTDTLTNAWAEAHEEELDKYFQQVNVKLLFVFDKVKTP</sequence>
<dbReference type="EMBL" id="JAERRB010000013">
    <property type="protein sequence ID" value="MBL0744923.1"/>
    <property type="molecule type" value="Genomic_DNA"/>
</dbReference>
<feature type="signal peptide" evidence="1">
    <location>
        <begin position="1"/>
        <end position="24"/>
    </location>
</feature>
<gene>
    <name evidence="2" type="ORF">JI741_27070</name>
</gene>
<reference evidence="2 3" key="1">
    <citation type="submission" date="2021-01" db="EMBL/GenBank/DDBJ databases">
        <title>Chryseolinea sp. Jin1 Genome sequencing and assembly.</title>
        <authorList>
            <person name="Kim I."/>
        </authorList>
    </citation>
    <scope>NUCLEOTIDE SEQUENCE [LARGE SCALE GENOMIC DNA]</scope>
    <source>
        <strain evidence="2 3">Jin1</strain>
    </source>
</reference>
<comment type="caution">
    <text evidence="2">The sequence shown here is derived from an EMBL/GenBank/DDBJ whole genome shotgun (WGS) entry which is preliminary data.</text>
</comment>
<evidence type="ECO:0000313" key="2">
    <source>
        <dbReference type="EMBL" id="MBL0744923.1"/>
    </source>
</evidence>
<evidence type="ECO:0008006" key="4">
    <source>
        <dbReference type="Google" id="ProtNLM"/>
    </source>
</evidence>
<accession>A0ABS1L093</accession>
<feature type="chain" id="PRO_5047131933" description="Lipocalin-like domain-containing protein" evidence="1">
    <location>
        <begin position="25"/>
        <end position="184"/>
    </location>
</feature>
<organism evidence="2 3">
    <name type="scientific">Chryseolinea lacunae</name>
    <dbReference type="NCBI Taxonomy" id="2801331"/>
    <lineage>
        <taxon>Bacteria</taxon>
        <taxon>Pseudomonadati</taxon>
        <taxon>Bacteroidota</taxon>
        <taxon>Cytophagia</taxon>
        <taxon>Cytophagales</taxon>
        <taxon>Fulvivirgaceae</taxon>
        <taxon>Chryseolinea</taxon>
    </lineage>
</organism>
<dbReference type="PROSITE" id="PS51257">
    <property type="entry name" value="PROKAR_LIPOPROTEIN"/>
    <property type="match status" value="1"/>
</dbReference>
<keyword evidence="1" id="KW-0732">Signal</keyword>
<name>A0ABS1L093_9BACT</name>
<dbReference type="Proteomes" id="UP000613030">
    <property type="component" value="Unassembled WGS sequence"/>
</dbReference>
<dbReference type="RefSeq" id="WP_202014949.1">
    <property type="nucleotide sequence ID" value="NZ_JAERRB010000013.1"/>
</dbReference>
<keyword evidence="3" id="KW-1185">Reference proteome</keyword>